<dbReference type="Pfam" id="PF09722">
    <property type="entry name" value="Xre_MbcA_ParS_C"/>
    <property type="match status" value="1"/>
</dbReference>
<proteinExistence type="predicted"/>
<feature type="domain" description="Antitoxin Xre/MbcA/ParS-like toxin-binding" evidence="1">
    <location>
        <begin position="88"/>
        <end position="121"/>
    </location>
</feature>
<dbReference type="Proteomes" id="UP000886251">
    <property type="component" value="Unassembled WGS sequence"/>
</dbReference>
<gene>
    <name evidence="2" type="ORF">ENI96_11290</name>
</gene>
<evidence type="ECO:0000259" key="1">
    <source>
        <dbReference type="Pfam" id="PF09722"/>
    </source>
</evidence>
<dbReference type="InterPro" id="IPR024467">
    <property type="entry name" value="Xre/MbcA/ParS-like_toxin-bd"/>
</dbReference>
<reference evidence="2" key="1">
    <citation type="journal article" date="2020" name="mSystems">
        <title>Genome- and Community-Level Interaction Insights into Carbon Utilization and Element Cycling Functions of Hydrothermarchaeota in Hydrothermal Sediment.</title>
        <authorList>
            <person name="Zhou Z."/>
            <person name="Liu Y."/>
            <person name="Xu W."/>
            <person name="Pan J."/>
            <person name="Luo Z.H."/>
            <person name="Li M."/>
        </authorList>
    </citation>
    <scope>NUCLEOTIDE SEQUENCE [LARGE SCALE GENOMIC DNA]</scope>
    <source>
        <strain evidence="2">HyVt-443</strain>
    </source>
</reference>
<sequence>MDNEMPLESRVLLTKATMSILDSWRLRPEEMQVVLGLPEKTRARSLQKFRTHEPFPDEPGIHRRADYVLRIAGALRTTYPTNPHMGWRWLRQKHRRLGRTPLSVLLEGGEDGLVQVLAELDCTFCWDLSGSRSN</sequence>
<dbReference type="AlphaFoldDB" id="A0A831RLY1"/>
<name>A0A831RLY1_9GAMM</name>
<comment type="caution">
    <text evidence="2">The sequence shown here is derived from an EMBL/GenBank/DDBJ whole genome shotgun (WGS) entry which is preliminary data.</text>
</comment>
<accession>A0A831RLY1</accession>
<protein>
    <submittedName>
        <fullName evidence="2">DUF2384 domain-containing protein</fullName>
    </submittedName>
</protein>
<evidence type="ECO:0000313" key="2">
    <source>
        <dbReference type="EMBL" id="HEB97000.1"/>
    </source>
</evidence>
<dbReference type="EMBL" id="DRKP01000137">
    <property type="protein sequence ID" value="HEB97000.1"/>
    <property type="molecule type" value="Genomic_DNA"/>
</dbReference>
<organism evidence="2">
    <name type="scientific">Sedimenticola thiotaurini</name>
    <dbReference type="NCBI Taxonomy" id="1543721"/>
    <lineage>
        <taxon>Bacteria</taxon>
        <taxon>Pseudomonadati</taxon>
        <taxon>Pseudomonadota</taxon>
        <taxon>Gammaproteobacteria</taxon>
        <taxon>Chromatiales</taxon>
        <taxon>Sedimenticolaceae</taxon>
        <taxon>Sedimenticola</taxon>
    </lineage>
</organism>